<keyword evidence="1" id="KW-0418">Kinase</keyword>
<accession>A0A430QTD4</accession>
<dbReference type="InterPro" id="IPR036940">
    <property type="entry name" value="PI3/4_kinase_cat_sf"/>
</dbReference>
<proteinExistence type="predicted"/>
<dbReference type="EMBL" id="QMKO01000871">
    <property type="protein sequence ID" value="RTG90970.1"/>
    <property type="molecule type" value="Genomic_DNA"/>
</dbReference>
<evidence type="ECO:0000313" key="5">
    <source>
        <dbReference type="Proteomes" id="UP000290809"/>
    </source>
</evidence>
<feature type="domain" description="FAT" evidence="3">
    <location>
        <begin position="1"/>
        <end position="215"/>
    </location>
</feature>
<dbReference type="InterPro" id="IPR011009">
    <property type="entry name" value="Kinase-like_dom_sf"/>
</dbReference>
<dbReference type="Gene3D" id="1.10.1070.11">
    <property type="entry name" value="Phosphatidylinositol 3-/4-kinase, catalytic domain"/>
    <property type="match status" value="1"/>
</dbReference>
<evidence type="ECO:0000256" key="2">
    <source>
        <dbReference type="ARBA" id="ARBA00047899"/>
    </source>
</evidence>
<comment type="caution">
    <text evidence="4">The sequence shown here is derived from an EMBL/GenBank/DDBJ whole genome shotgun (WGS) entry which is preliminary data.</text>
</comment>
<keyword evidence="1" id="KW-0808">Transferase</keyword>
<dbReference type="Pfam" id="PF00454">
    <property type="entry name" value="PI3_PI4_kinase"/>
    <property type="match status" value="1"/>
</dbReference>
<dbReference type="AlphaFoldDB" id="A0A430QTD4"/>
<dbReference type="Proteomes" id="UP000290809">
    <property type="component" value="Unassembled WGS sequence"/>
</dbReference>
<dbReference type="InterPro" id="IPR038980">
    <property type="entry name" value="ATM_plant"/>
</dbReference>
<evidence type="ECO:0000313" key="4">
    <source>
        <dbReference type="EMBL" id="RTG90970.1"/>
    </source>
</evidence>
<dbReference type="SUPFAM" id="SSF56112">
    <property type="entry name" value="Protein kinase-like (PK-like)"/>
    <property type="match status" value="1"/>
</dbReference>
<dbReference type="STRING" id="6184.A0A430QTD4"/>
<reference evidence="4 5" key="1">
    <citation type="journal article" date="2019" name="PLoS Pathog.">
        <title>Genome sequence of the bovine parasite Schistosoma bovis Tanzania.</title>
        <authorList>
            <person name="Oey H."/>
            <person name="Zakrzewski M."/>
            <person name="Gobert G."/>
            <person name="Gravermann K."/>
            <person name="Stoye J."/>
            <person name="Jones M."/>
            <person name="Mcmanus D."/>
            <person name="Krause L."/>
        </authorList>
    </citation>
    <scope>NUCLEOTIDE SEQUENCE [LARGE SCALE GENOMIC DNA]</scope>
    <source>
        <strain evidence="4 5">TAN1997</strain>
    </source>
</reference>
<comment type="catalytic activity">
    <reaction evidence="2">
        <text>L-threonyl-[protein] + ATP = O-phospho-L-threonyl-[protein] + ADP + H(+)</text>
        <dbReference type="Rhea" id="RHEA:46608"/>
        <dbReference type="Rhea" id="RHEA-COMP:11060"/>
        <dbReference type="Rhea" id="RHEA-COMP:11605"/>
        <dbReference type="ChEBI" id="CHEBI:15378"/>
        <dbReference type="ChEBI" id="CHEBI:30013"/>
        <dbReference type="ChEBI" id="CHEBI:30616"/>
        <dbReference type="ChEBI" id="CHEBI:61977"/>
        <dbReference type="ChEBI" id="CHEBI:456216"/>
        <dbReference type="EC" id="2.7.11.1"/>
    </reaction>
</comment>
<dbReference type="GO" id="GO:0006974">
    <property type="term" value="P:DNA damage response"/>
    <property type="evidence" value="ECO:0007669"/>
    <property type="project" value="InterPro"/>
</dbReference>
<sequence length="249" mass="27668">MNLAKSAADLLLNYINPAINLAQSLKLNPDANAFMSLAKFSDAQFTTLNSYLTSSEFATRQNFLTQAQKDVVVLSDLGEKSRLLRLLQRQSALEIDELTALTTDADHFLEASIDAYAQCLTLSDDHNLSIFRFISLWLSSINSKFQNRASKINKIMSERLPSIRADKFLPLVPQLAVRLSSKCDADSSFQNILMKGRLLPTPEMVPFRLTRDLVHALGPLGLQTGFIPAAEAVLRELRNGSDVILTLLQ</sequence>
<organism evidence="4 5">
    <name type="scientific">Schistosoma bovis</name>
    <name type="common">Blood fluke</name>
    <dbReference type="NCBI Taxonomy" id="6184"/>
    <lineage>
        <taxon>Eukaryota</taxon>
        <taxon>Metazoa</taxon>
        <taxon>Spiralia</taxon>
        <taxon>Lophotrochozoa</taxon>
        <taxon>Platyhelminthes</taxon>
        <taxon>Trematoda</taxon>
        <taxon>Digenea</taxon>
        <taxon>Strigeidida</taxon>
        <taxon>Schistosomatoidea</taxon>
        <taxon>Schistosomatidae</taxon>
        <taxon>Schistosoma</taxon>
    </lineage>
</organism>
<name>A0A430QTD4_SCHBO</name>
<keyword evidence="5" id="KW-1185">Reference proteome</keyword>
<keyword evidence="1" id="KW-0723">Serine/threonine-protein kinase</keyword>
<dbReference type="InterPro" id="IPR014009">
    <property type="entry name" value="PIK_FAT"/>
</dbReference>
<evidence type="ECO:0000256" key="1">
    <source>
        <dbReference type="ARBA" id="ARBA00022527"/>
    </source>
</evidence>
<dbReference type="PANTHER" id="PTHR37079">
    <property type="entry name" value="SERINE/THREONINE-PROTEIN KINASE ATM"/>
    <property type="match status" value="1"/>
</dbReference>
<dbReference type="GO" id="GO:0004674">
    <property type="term" value="F:protein serine/threonine kinase activity"/>
    <property type="evidence" value="ECO:0007669"/>
    <property type="project" value="UniProtKB-KW"/>
</dbReference>
<gene>
    <name evidence="4" type="ORF">DC041_0005125</name>
</gene>
<dbReference type="PANTHER" id="PTHR37079:SF4">
    <property type="entry name" value="SERINE_THREONINE-PROTEIN KINASE ATM"/>
    <property type="match status" value="1"/>
</dbReference>
<protein>
    <recommendedName>
        <fullName evidence="3">FAT domain-containing protein</fullName>
    </recommendedName>
</protein>
<evidence type="ECO:0000259" key="3">
    <source>
        <dbReference type="PROSITE" id="PS51189"/>
    </source>
</evidence>
<dbReference type="PROSITE" id="PS51189">
    <property type="entry name" value="FAT"/>
    <property type="match status" value="1"/>
</dbReference>
<feature type="non-terminal residue" evidence="4">
    <location>
        <position position="249"/>
    </location>
</feature>
<dbReference type="InterPro" id="IPR000403">
    <property type="entry name" value="PI3/4_kinase_cat_dom"/>
</dbReference>